<accession>A0A3B4CWB4</accession>
<dbReference type="Gene3D" id="3.90.215.10">
    <property type="entry name" value="Gamma Fibrinogen, chain A, domain 1"/>
    <property type="match status" value="1"/>
</dbReference>
<organism evidence="4 5">
    <name type="scientific">Pygocentrus nattereri</name>
    <name type="common">Red-bellied piranha</name>
    <dbReference type="NCBI Taxonomy" id="42514"/>
    <lineage>
        <taxon>Eukaryota</taxon>
        <taxon>Metazoa</taxon>
        <taxon>Chordata</taxon>
        <taxon>Craniata</taxon>
        <taxon>Vertebrata</taxon>
        <taxon>Euteleostomi</taxon>
        <taxon>Actinopterygii</taxon>
        <taxon>Neopterygii</taxon>
        <taxon>Teleostei</taxon>
        <taxon>Ostariophysi</taxon>
        <taxon>Characiformes</taxon>
        <taxon>Characoidei</taxon>
        <taxon>Pygocentrus</taxon>
    </lineage>
</organism>
<protein>
    <recommendedName>
        <fullName evidence="3">Fibrinogen C-terminal domain-containing protein</fullName>
    </recommendedName>
</protein>
<dbReference type="PANTHER" id="PTHR19143">
    <property type="entry name" value="FIBRINOGEN/TENASCIN/ANGIOPOEITIN"/>
    <property type="match status" value="1"/>
</dbReference>
<dbReference type="InterPro" id="IPR014716">
    <property type="entry name" value="Fibrinogen_a/b/g_C_1"/>
</dbReference>
<feature type="signal peptide" evidence="2">
    <location>
        <begin position="1"/>
        <end position="21"/>
    </location>
</feature>
<dbReference type="Ensembl" id="ENSPNAT00000023167.2">
    <property type="protein sequence ID" value="ENSPNAP00000015061.2"/>
    <property type="gene ID" value="ENSPNAG00000033767.1"/>
</dbReference>
<dbReference type="InterPro" id="IPR002181">
    <property type="entry name" value="Fibrinogen_a/b/g_C_dom"/>
</dbReference>
<dbReference type="PROSITE" id="PS51406">
    <property type="entry name" value="FIBRINOGEN_C_2"/>
    <property type="match status" value="1"/>
</dbReference>
<dbReference type="GO" id="GO:0005615">
    <property type="term" value="C:extracellular space"/>
    <property type="evidence" value="ECO:0007669"/>
    <property type="project" value="TreeGrafter"/>
</dbReference>
<dbReference type="GO" id="GO:0048251">
    <property type="term" value="P:elastic fiber assembly"/>
    <property type="evidence" value="ECO:0007669"/>
    <property type="project" value="TreeGrafter"/>
</dbReference>
<dbReference type="GeneTree" id="ENSGT00940000154615"/>
<dbReference type="SUPFAM" id="SSF56496">
    <property type="entry name" value="Fibrinogen C-terminal domain-like"/>
    <property type="match status" value="1"/>
</dbReference>
<feature type="domain" description="Fibrinogen C-terminal" evidence="3">
    <location>
        <begin position="20"/>
        <end position="244"/>
    </location>
</feature>
<reference evidence="4 5" key="1">
    <citation type="submission" date="2020-10" db="EMBL/GenBank/DDBJ databases">
        <title>Pygocentrus nattereri (red-bellied piranha) genome, fPygNat1, primary haplotype.</title>
        <authorList>
            <person name="Myers G."/>
            <person name="Meyer A."/>
            <person name="Karagic N."/>
            <person name="Pippel M."/>
            <person name="Winkler S."/>
            <person name="Tracey A."/>
            <person name="Wood J."/>
            <person name="Formenti G."/>
            <person name="Howe K."/>
            <person name="Fedrigo O."/>
            <person name="Jarvis E.D."/>
        </authorList>
    </citation>
    <scope>NUCLEOTIDE SEQUENCE [LARGE SCALE GENOMIC DNA]</scope>
</reference>
<keyword evidence="5" id="KW-1185">Reference proteome</keyword>
<reference evidence="4" key="3">
    <citation type="submission" date="2025-09" db="UniProtKB">
        <authorList>
            <consortium name="Ensembl"/>
        </authorList>
    </citation>
    <scope>IDENTIFICATION</scope>
</reference>
<name>A0A3B4CWB4_PYGNA</name>
<dbReference type="OMA" id="GANCARY"/>
<keyword evidence="2" id="KW-0732">Signal</keyword>
<dbReference type="SMART" id="SM00186">
    <property type="entry name" value="FBG"/>
    <property type="match status" value="1"/>
</dbReference>
<reference evidence="4" key="2">
    <citation type="submission" date="2025-08" db="UniProtKB">
        <authorList>
            <consortium name="Ensembl"/>
        </authorList>
    </citation>
    <scope>IDENTIFICATION</scope>
</reference>
<dbReference type="PANTHER" id="PTHR19143:SF225">
    <property type="entry name" value="MICROFIBRIL-ASSOCIATED GLYCOPROTEIN 4"/>
    <property type="match status" value="1"/>
</dbReference>
<evidence type="ECO:0000259" key="3">
    <source>
        <dbReference type="PROSITE" id="PS51406"/>
    </source>
</evidence>
<evidence type="ECO:0000256" key="2">
    <source>
        <dbReference type="SAM" id="SignalP"/>
    </source>
</evidence>
<dbReference type="InterPro" id="IPR050373">
    <property type="entry name" value="Fibrinogen_C-term_domain"/>
</dbReference>
<evidence type="ECO:0000256" key="1">
    <source>
        <dbReference type="ARBA" id="ARBA00023157"/>
    </source>
</evidence>
<feature type="chain" id="PRO_5043422352" description="Fibrinogen C-terminal domain-containing protein" evidence="2">
    <location>
        <begin position="22"/>
        <end position="249"/>
    </location>
</feature>
<dbReference type="Pfam" id="PF00147">
    <property type="entry name" value="Fibrinogen_C"/>
    <property type="match status" value="1"/>
</dbReference>
<dbReference type="Proteomes" id="UP001501920">
    <property type="component" value="Chromosome 12"/>
</dbReference>
<dbReference type="InterPro" id="IPR036056">
    <property type="entry name" value="Fibrinogen-like_C"/>
</dbReference>
<dbReference type="AlphaFoldDB" id="A0A3B4CWB4"/>
<dbReference type="CDD" id="cd00087">
    <property type="entry name" value="FReD"/>
    <property type="match status" value="1"/>
</dbReference>
<evidence type="ECO:0000313" key="5">
    <source>
        <dbReference type="Proteomes" id="UP001501920"/>
    </source>
</evidence>
<keyword evidence="1" id="KW-1015">Disulfide bond</keyword>
<dbReference type="FunFam" id="3.90.215.10:FF:000001">
    <property type="entry name" value="Tenascin isoform 1"/>
    <property type="match status" value="1"/>
</dbReference>
<gene>
    <name evidence="4" type="primary">MFAP4</name>
</gene>
<proteinExistence type="predicted"/>
<evidence type="ECO:0000313" key="4">
    <source>
        <dbReference type="Ensembl" id="ENSPNAP00000015061.2"/>
    </source>
</evidence>
<sequence length="249" mass="28203">MTVSVFLALLLPLLVGSTSVSQELFPTDCSDVYTNGQTLSGVYTIYPAGDTPVQVYCDMGCNGQTEDAKWTVIQRRMDGSVNFYRPWEQYKKGFGNKYGEYWLGLENLYQLTHKRKYELRVDLQDFEGVKVYAQYSTFSVESETDGYKLHVGGFINGGAGDSLETNNGQMFSTFDKDQDATKESNCAKSYLGGFWYSACHHANPNGIYLWGKDGTFYAIGNVWYHWKGYDYGLKFISMKIRPLPETQAV</sequence>